<proteinExistence type="predicted"/>
<sequence length="311" mass="33767">MDGHDRWQGMTAGPCPGTRGRALLEGSRAACATFREASDMRFKLMGCVMAATLAFAGGACAGDVHFGDGNCGYTSDYDVHASQDGVDFRRDSGRPTQVFMHDGRLWVDGRDVAVSADDATRLRAYESQLRGLLPEIASIARQGVDMGFAAMRTVLLTFADNDDERRGMLRRLDDNHRQALARIDASLGQGVWQRHAMDDMVADSVQASVSDLAGKVAGSAVKAALSGDESKVAALQARAESLDQSMDREMSRQAEQLDKRAEALCPRLVALDHLQQQLQVRLQDGARLQLLSHDADHARKLTTAQARAHAE</sequence>
<protein>
    <submittedName>
        <fullName evidence="1">DUF2884 family protein</fullName>
    </submittedName>
</protein>
<dbReference type="EMBL" id="SJTG01000005">
    <property type="protein sequence ID" value="TCI07191.1"/>
    <property type="molecule type" value="Genomic_DNA"/>
</dbReference>
<keyword evidence="2" id="KW-1185">Reference proteome</keyword>
<comment type="caution">
    <text evidence="1">The sequence shown here is derived from an EMBL/GenBank/DDBJ whole genome shotgun (WGS) entry which is preliminary data.</text>
</comment>
<reference evidence="1 2" key="1">
    <citation type="submission" date="2019-02" db="EMBL/GenBank/DDBJ databases">
        <title>Dyella amyloliquefaciens sp. nov., isolated from forest soil.</title>
        <authorList>
            <person name="Gao Z.-H."/>
            <person name="Qiu L.-H."/>
        </authorList>
    </citation>
    <scope>NUCLEOTIDE SEQUENCE [LARGE SCALE GENOMIC DNA]</scope>
    <source>
        <strain evidence="1 2">KACC 12747</strain>
    </source>
</reference>
<evidence type="ECO:0000313" key="1">
    <source>
        <dbReference type="EMBL" id="TCI07191.1"/>
    </source>
</evidence>
<organism evidence="1 2">
    <name type="scientific">Dyella soli</name>
    <dbReference type="NCBI Taxonomy" id="522319"/>
    <lineage>
        <taxon>Bacteria</taxon>
        <taxon>Pseudomonadati</taxon>
        <taxon>Pseudomonadota</taxon>
        <taxon>Gammaproteobacteria</taxon>
        <taxon>Lysobacterales</taxon>
        <taxon>Rhodanobacteraceae</taxon>
        <taxon>Dyella</taxon>
    </lineage>
</organism>
<evidence type="ECO:0000313" key="2">
    <source>
        <dbReference type="Proteomes" id="UP000291822"/>
    </source>
</evidence>
<dbReference type="Proteomes" id="UP000291822">
    <property type="component" value="Unassembled WGS sequence"/>
</dbReference>
<accession>A0A4R0YQS0</accession>
<dbReference type="InterPro" id="IPR021307">
    <property type="entry name" value="DUF2884"/>
</dbReference>
<gene>
    <name evidence="1" type="ORF">EZM97_31820</name>
</gene>
<dbReference type="AlphaFoldDB" id="A0A4R0YQS0"/>
<dbReference type="Pfam" id="PF11101">
    <property type="entry name" value="DUF2884"/>
    <property type="match status" value="1"/>
</dbReference>
<name>A0A4R0YQS0_9GAMM</name>